<dbReference type="EMBL" id="GBHO01028793">
    <property type="protein sequence ID" value="JAG14811.1"/>
    <property type="molecule type" value="Transcribed_RNA"/>
</dbReference>
<accession>A0A0A9X574</accession>
<protein>
    <submittedName>
        <fullName evidence="3">Uncharacterized protein</fullName>
    </submittedName>
</protein>
<dbReference type="EMBL" id="GBHO01028796">
    <property type="protein sequence ID" value="JAG14808.1"/>
    <property type="molecule type" value="Transcribed_RNA"/>
</dbReference>
<feature type="region of interest" description="Disordered" evidence="1">
    <location>
        <begin position="198"/>
        <end position="237"/>
    </location>
</feature>
<dbReference type="SUPFAM" id="SSF50985">
    <property type="entry name" value="RCC1/BLIP-II"/>
    <property type="match status" value="1"/>
</dbReference>
<evidence type="ECO:0000313" key="2">
    <source>
        <dbReference type="EMBL" id="JAG14808.1"/>
    </source>
</evidence>
<evidence type="ECO:0000313" key="3">
    <source>
        <dbReference type="EMBL" id="JAG14811.1"/>
    </source>
</evidence>
<name>A0A0A9X574_LYGHE</name>
<feature type="compositionally biased region" description="Pro residues" evidence="1">
    <location>
        <begin position="216"/>
        <end position="228"/>
    </location>
</feature>
<reference evidence="3" key="2">
    <citation type="submission" date="2014-07" db="EMBL/GenBank/DDBJ databases">
        <authorList>
            <person name="Hull J."/>
        </authorList>
    </citation>
    <scope>NUCLEOTIDE SEQUENCE</scope>
</reference>
<proteinExistence type="predicted"/>
<evidence type="ECO:0000256" key="1">
    <source>
        <dbReference type="SAM" id="MobiDB-lite"/>
    </source>
</evidence>
<dbReference type="AlphaFoldDB" id="A0A0A9X574"/>
<gene>
    <name evidence="3" type="ORF">CM83_20333</name>
    <name evidence="2" type="ORF">CM83_20338</name>
</gene>
<sequence length="273" mass="29330">MHLRSQILAQFDTKIEKEAIVRRKCERVEIYRRLEKALGPRYVSVLRLPLPKSLQHFYHGSLPCTPSGGRARMGVWYAIIDTEAFNPTPTCIVLGSTPLKMVATTTGHNLAVDAQNCIYTWGRNNLNVDVVRTNQLTPIYELSHEGAVASVVGGASISIILFESGKVYAVDPANLLATSPAALTATIASARVSRQTPSEVFAAPTPPSLPLSASPSPCPSPTLSPPHTPSLSSSTSPPPLVLLSSQKVVTPMAKQLSLPRSRYIGGNCNSFFA</sequence>
<reference evidence="3" key="1">
    <citation type="journal article" date="2014" name="PLoS ONE">
        <title>Transcriptome-Based Identification of ABC Transporters in the Western Tarnished Plant Bug Lygus hesperus.</title>
        <authorList>
            <person name="Hull J.J."/>
            <person name="Chaney K."/>
            <person name="Geib S.M."/>
            <person name="Fabrick J.A."/>
            <person name="Brent C.S."/>
            <person name="Walsh D."/>
            <person name="Lavine L.C."/>
        </authorList>
    </citation>
    <scope>NUCLEOTIDE SEQUENCE</scope>
</reference>
<dbReference type="Gene3D" id="2.130.10.30">
    <property type="entry name" value="Regulator of chromosome condensation 1/beta-lactamase-inhibitor protein II"/>
    <property type="match status" value="1"/>
</dbReference>
<organism evidence="3">
    <name type="scientific">Lygus hesperus</name>
    <name type="common">Western plant bug</name>
    <dbReference type="NCBI Taxonomy" id="30085"/>
    <lineage>
        <taxon>Eukaryota</taxon>
        <taxon>Metazoa</taxon>
        <taxon>Ecdysozoa</taxon>
        <taxon>Arthropoda</taxon>
        <taxon>Hexapoda</taxon>
        <taxon>Insecta</taxon>
        <taxon>Pterygota</taxon>
        <taxon>Neoptera</taxon>
        <taxon>Paraneoptera</taxon>
        <taxon>Hemiptera</taxon>
        <taxon>Heteroptera</taxon>
        <taxon>Panheteroptera</taxon>
        <taxon>Cimicomorpha</taxon>
        <taxon>Miridae</taxon>
        <taxon>Mirini</taxon>
        <taxon>Lygus</taxon>
    </lineage>
</organism>
<dbReference type="InterPro" id="IPR009091">
    <property type="entry name" value="RCC1/BLIP-II"/>
</dbReference>